<evidence type="ECO:0000313" key="2">
    <source>
        <dbReference type="Proteomes" id="UP000612680"/>
    </source>
</evidence>
<dbReference type="Proteomes" id="UP000612680">
    <property type="component" value="Chromosome"/>
</dbReference>
<dbReference type="EMBL" id="CP056775">
    <property type="protein sequence ID" value="QRR00846.1"/>
    <property type="molecule type" value="Genomic_DNA"/>
</dbReference>
<evidence type="ECO:0000313" key="1">
    <source>
        <dbReference type="EMBL" id="QRR00846.1"/>
    </source>
</evidence>
<dbReference type="Gene3D" id="2.60.120.260">
    <property type="entry name" value="Galactose-binding domain-like"/>
    <property type="match status" value="1"/>
</dbReference>
<proteinExistence type="predicted"/>
<sequence>MINGSDTLFMYMGDRWSYPMQGSAATQVWQPLWTKGDQIGMPGFYESWYFNETGRWYQVDHNFKAQAVEKMEITGDWQPANSGLKVKRQGSELTIPFYGHQVALKGSSDSNSGYAKITLQDSSGAAIYSSVADFYSKATETSFKFVSPSLAIGNYRLIIEPLGKHPAWSDKKKSVYGSKDDYVRVGSVFIR</sequence>
<keyword evidence="2" id="KW-1185">Reference proteome</keyword>
<protein>
    <submittedName>
        <fullName evidence="1">Uncharacterized protein</fullName>
    </submittedName>
</protein>
<organism evidence="1 2">
    <name type="scientific">Dyadobacter sandarakinus</name>
    <dbReference type="NCBI Taxonomy" id="2747268"/>
    <lineage>
        <taxon>Bacteria</taxon>
        <taxon>Pseudomonadati</taxon>
        <taxon>Bacteroidota</taxon>
        <taxon>Cytophagia</taxon>
        <taxon>Cytophagales</taxon>
        <taxon>Spirosomataceae</taxon>
        <taxon>Dyadobacter</taxon>
    </lineage>
</organism>
<gene>
    <name evidence="1" type="ORF">HWI92_07940</name>
</gene>
<name>A0ABX7I792_9BACT</name>
<reference evidence="1 2" key="1">
    <citation type="submission" date="2020-06" db="EMBL/GenBank/DDBJ databases">
        <title>Dyadobacter sandarakinus sp. nov., isolated from the soil of the Arctic Yellow River Station.</title>
        <authorList>
            <person name="Zhang Y."/>
            <person name="Peng F."/>
        </authorList>
    </citation>
    <scope>NUCLEOTIDE SEQUENCE [LARGE SCALE GENOMIC DNA]</scope>
    <source>
        <strain evidence="1 2">Q3-56</strain>
    </source>
</reference>
<accession>A0ABX7I792</accession>